<protein>
    <recommendedName>
        <fullName evidence="1">HTH cro/C1-type domain-containing protein</fullName>
    </recommendedName>
</protein>
<dbReference type="PANTHER" id="PTHR37038">
    <property type="entry name" value="TRANSCRIPTIONAL REGULATOR-RELATED"/>
    <property type="match status" value="1"/>
</dbReference>
<evidence type="ECO:0000259" key="1">
    <source>
        <dbReference type="PROSITE" id="PS50943"/>
    </source>
</evidence>
<dbReference type="Pfam" id="PF01381">
    <property type="entry name" value="HTH_3"/>
    <property type="match status" value="1"/>
</dbReference>
<feature type="domain" description="HTH cro/C1-type" evidence="1">
    <location>
        <begin position="8"/>
        <end position="61"/>
    </location>
</feature>
<proteinExistence type="predicted"/>
<dbReference type="GO" id="GO:0003677">
    <property type="term" value="F:DNA binding"/>
    <property type="evidence" value="ECO:0007669"/>
    <property type="project" value="InterPro"/>
</dbReference>
<dbReference type="Proteomes" id="UP000287239">
    <property type="component" value="Unassembled WGS sequence"/>
</dbReference>
<dbReference type="PANTHER" id="PTHR37038:SF14">
    <property type="entry name" value="TRANSCRIPTIONAL ACTIVATOR"/>
    <property type="match status" value="1"/>
</dbReference>
<dbReference type="InterPro" id="IPR010982">
    <property type="entry name" value="Lambda_DNA-bd_dom_sf"/>
</dbReference>
<gene>
    <name evidence="2" type="ORF">CBF35_03365</name>
</gene>
<dbReference type="Gene3D" id="1.25.40.10">
    <property type="entry name" value="Tetratricopeptide repeat domain"/>
    <property type="match status" value="1"/>
</dbReference>
<evidence type="ECO:0000313" key="3">
    <source>
        <dbReference type="Proteomes" id="UP000287239"/>
    </source>
</evidence>
<dbReference type="GeneID" id="98567395"/>
<name>A0A429ZU92_9ENTE</name>
<dbReference type="InterPro" id="IPR053163">
    <property type="entry name" value="HTH-type_regulator_Rgg"/>
</dbReference>
<dbReference type="InterPro" id="IPR001387">
    <property type="entry name" value="Cro/C1-type_HTH"/>
</dbReference>
<comment type="caution">
    <text evidence="2">The sequence shown here is derived from an EMBL/GenBank/DDBJ whole genome shotgun (WGS) entry which is preliminary data.</text>
</comment>
<dbReference type="CDD" id="cd00093">
    <property type="entry name" value="HTH_XRE"/>
    <property type="match status" value="1"/>
</dbReference>
<dbReference type="InterPro" id="IPR011990">
    <property type="entry name" value="TPR-like_helical_dom_sf"/>
</dbReference>
<dbReference type="SUPFAM" id="SSF48452">
    <property type="entry name" value="TPR-like"/>
    <property type="match status" value="1"/>
</dbReference>
<evidence type="ECO:0000313" key="2">
    <source>
        <dbReference type="EMBL" id="RST97300.1"/>
    </source>
</evidence>
<dbReference type="SUPFAM" id="SSF47413">
    <property type="entry name" value="lambda repressor-like DNA-binding domains"/>
    <property type="match status" value="1"/>
</dbReference>
<dbReference type="RefSeq" id="WP_126778569.1">
    <property type="nucleotide sequence ID" value="NZ_NGJU01000003.1"/>
</dbReference>
<dbReference type="SMART" id="SM00530">
    <property type="entry name" value="HTH_XRE"/>
    <property type="match status" value="1"/>
</dbReference>
<dbReference type="OrthoDB" id="1150409at2"/>
<keyword evidence="3" id="KW-1185">Reference proteome</keyword>
<dbReference type="EMBL" id="NGJU01000003">
    <property type="protein sequence ID" value="RST97300.1"/>
    <property type="molecule type" value="Genomic_DNA"/>
</dbReference>
<reference evidence="2 3" key="1">
    <citation type="submission" date="2017-05" db="EMBL/GenBank/DDBJ databases">
        <title>Vagococcus spp. assemblies.</title>
        <authorList>
            <person name="Gulvik C.A."/>
        </authorList>
    </citation>
    <scope>NUCLEOTIDE SEQUENCE [LARGE SCALE GENOMIC DNA]</scope>
    <source>
        <strain evidence="2 3">NCFB 2777</strain>
    </source>
</reference>
<accession>A0A429ZU92</accession>
<dbReference type="PROSITE" id="PS50943">
    <property type="entry name" value="HTH_CROC1"/>
    <property type="match status" value="1"/>
</dbReference>
<sequence length="276" mass="32440">MYKFGSIIKKIRKDRHLTQKMLAENVCSQSVLSRIENNEEVPNVVVMQQLCHKLDISIDQVMNQDSKTIKTNSRWLHLMDYYYRSKDFKQLKQLIDQESVEKSLFSDEDYQKYYYYLGSAIYMLDGNLKQSLELVQKALNITYTNKKKIVSDMEILLLSELGKVYFEMEDYEVGDFFLKKSIALFYTIPSERHQIELTKIFYNAAVACLNVDKYELALEMINQGINWSRKNNSYYFLDELLLLKGIVYEDNDQLAEAVKLVEIANIIKIIASNDEL</sequence>
<dbReference type="AlphaFoldDB" id="A0A429ZU92"/>
<organism evidence="2 3">
    <name type="scientific">Vagococcus salmoninarum</name>
    <dbReference type="NCBI Taxonomy" id="2739"/>
    <lineage>
        <taxon>Bacteria</taxon>
        <taxon>Bacillati</taxon>
        <taxon>Bacillota</taxon>
        <taxon>Bacilli</taxon>
        <taxon>Lactobacillales</taxon>
        <taxon>Enterococcaceae</taxon>
        <taxon>Vagococcus</taxon>
    </lineage>
</organism>